<organism evidence="1 2">
    <name type="scientific">Bifidobacterium jacchi</name>
    <dbReference type="NCBI Taxonomy" id="2490545"/>
    <lineage>
        <taxon>Bacteria</taxon>
        <taxon>Bacillati</taxon>
        <taxon>Actinomycetota</taxon>
        <taxon>Actinomycetes</taxon>
        <taxon>Bifidobacteriales</taxon>
        <taxon>Bifidobacteriaceae</taxon>
        <taxon>Bifidobacterium</taxon>
    </lineage>
</organism>
<proteinExistence type="predicted"/>
<comment type="caution">
    <text evidence="1">The sequence shown here is derived from an EMBL/GenBank/DDBJ whole genome shotgun (WGS) entry which is preliminary data.</text>
</comment>
<dbReference type="Proteomes" id="UP000326336">
    <property type="component" value="Unassembled WGS sequence"/>
</dbReference>
<reference evidence="1 2" key="1">
    <citation type="journal article" date="2019" name="Int. J. Syst. Evol. Microbiol.">
        <title>Bifidobacterium jacchi sp. nov., isolated from the faeces of a baby common marmoset (Callithrix jacchus).</title>
        <authorList>
            <person name="Modesto M."/>
            <person name="Watanabe K."/>
            <person name="Arita M."/>
            <person name="Satti M."/>
            <person name="Oki K."/>
            <person name="Sciavilla P."/>
            <person name="Patavino C."/>
            <person name="Camma C."/>
            <person name="Michelini S."/>
            <person name="Sgorbati B."/>
            <person name="Mattarelli P."/>
        </authorList>
    </citation>
    <scope>NUCLEOTIDE SEQUENCE [LARGE SCALE GENOMIC DNA]</scope>
    <source>
        <strain evidence="1 2">MRM 9.3</strain>
    </source>
</reference>
<dbReference type="OrthoDB" id="3240451at2"/>
<evidence type="ECO:0000313" key="2">
    <source>
        <dbReference type="Proteomes" id="UP000326336"/>
    </source>
</evidence>
<evidence type="ECO:0008006" key="3">
    <source>
        <dbReference type="Google" id="ProtNLM"/>
    </source>
</evidence>
<gene>
    <name evidence="1" type="ORF">EHS19_01675</name>
</gene>
<sequence>MSNDMPRHRRTNHALRTTMGAVTMLVIVALAAAIAIVRPMPSLADAARGRSLTASRTVSRLQLQSYCPASMSLPDAQSYGDDEFRASTGDLSSTTRTASFGAFYQTTLTGLDGKQRTSLSAATGEGTIATTTDDNAGSSLAQTRLLRSDDGSGTVTTRAVKATSGDLAGVSATTCTATALTHTFLLPQTTTGVSQRLVVANPSSKPTSVDVVIRGTKQSGPLSLATSGTLTVDAQGETQMDLSAAAGGQDGLYVTVTSRTSAVGAAVLVVAMDGLTVKGSDYAEPVPAAEKSGTMAGVAAGDEVRAIVYAPQSGTVSFSWLTTAGLVKARAEATDQRVGSDRVTRIDLGKAPKNTVGVVYTADVGMSVALQTVRSGRDGQSDFALIGAAASSASSAITLPDGFSGQMMIVNASDKDAKGVITGYDAKGGAAGRRDITIKAGSAASLPTRDIAADAVAFTVDAQDNVQGDAQDDSALAWGMIVTSGDVDKAGLAGFSHLSPQALTAQTMQVRSSPDPSIVR</sequence>
<protein>
    <recommendedName>
        <fullName evidence="3">Organic solvents resistance ABC transporter permease</fullName>
    </recommendedName>
</protein>
<keyword evidence="2" id="KW-1185">Reference proteome</keyword>
<accession>A0A5N5RN28</accession>
<dbReference type="EMBL" id="RQSP01000003">
    <property type="protein sequence ID" value="KAB5608359.1"/>
    <property type="molecule type" value="Genomic_DNA"/>
</dbReference>
<evidence type="ECO:0000313" key="1">
    <source>
        <dbReference type="EMBL" id="KAB5608359.1"/>
    </source>
</evidence>
<dbReference type="AlphaFoldDB" id="A0A5N5RN28"/>
<dbReference type="InterPro" id="IPR043777">
    <property type="entry name" value="DUF5719"/>
</dbReference>
<dbReference type="Pfam" id="PF18986">
    <property type="entry name" value="DUF5719"/>
    <property type="match status" value="1"/>
</dbReference>
<dbReference type="RefSeq" id="WP_151916046.1">
    <property type="nucleotide sequence ID" value="NZ_RQSP01000003.1"/>
</dbReference>
<name>A0A5N5RN28_9BIFI</name>